<gene>
    <name evidence="3" type="ORF">O181_031628</name>
</gene>
<dbReference type="Proteomes" id="UP000765509">
    <property type="component" value="Unassembled WGS sequence"/>
</dbReference>
<dbReference type="PANTHER" id="PTHR37984">
    <property type="entry name" value="PROTEIN CBG26694"/>
    <property type="match status" value="1"/>
</dbReference>
<protein>
    <recommendedName>
        <fullName evidence="2">Reverse transcriptase domain-containing protein</fullName>
    </recommendedName>
</protein>
<name>A0A9Q3CXV3_9BASI</name>
<reference evidence="3" key="1">
    <citation type="submission" date="2021-03" db="EMBL/GenBank/DDBJ databases">
        <title>Draft genome sequence of rust myrtle Austropuccinia psidii MF-1, a brazilian biotype.</title>
        <authorList>
            <person name="Quecine M.C."/>
            <person name="Pachon D.M.R."/>
            <person name="Bonatelli M.L."/>
            <person name="Correr F.H."/>
            <person name="Franceschini L.M."/>
            <person name="Leite T.F."/>
            <person name="Margarido G.R.A."/>
            <person name="Almeida C.A."/>
            <person name="Ferrarezi J.A."/>
            <person name="Labate C.A."/>
        </authorList>
    </citation>
    <scope>NUCLEOTIDE SEQUENCE</scope>
    <source>
        <strain evidence="3">MF-1</strain>
    </source>
</reference>
<accession>A0A9Q3CXV3</accession>
<dbReference type="PANTHER" id="PTHR37984:SF5">
    <property type="entry name" value="PROTEIN NYNRIN-LIKE"/>
    <property type="match status" value="1"/>
</dbReference>
<dbReference type="Gene3D" id="3.10.10.10">
    <property type="entry name" value="HIV Type 1 Reverse Transcriptase, subunit A, domain 1"/>
    <property type="match status" value="1"/>
</dbReference>
<dbReference type="InterPro" id="IPR050951">
    <property type="entry name" value="Retrovirus_Pol_polyprotein"/>
</dbReference>
<evidence type="ECO:0000313" key="4">
    <source>
        <dbReference type="Proteomes" id="UP000765509"/>
    </source>
</evidence>
<feature type="domain" description="Reverse transcriptase" evidence="2">
    <location>
        <begin position="336"/>
        <end position="463"/>
    </location>
</feature>
<sequence length="590" mass="68049">MVAEVAKKKNSCHNCGLTDHYANNFPKSRKKVYAIDEVPEEESPTEYYESDSMGDGIREQYDGDQDPREEFLNEYQEEKPLEIQDIKLEAGMKQDTSNNNLCKHPQDAQTFLVTPTKGMEYVHGTATKITVFIDNAQNLLLIYSGAHCSTVARNYLDHHFPNWEKQLLPTKAKSFQISSGKMDSIGAIIKEIIIPHRKGNSRLNPEFVVPEDAHIKGFLQGTDYQRMYGIEMYNSINRHITIGRANSVLSSPVNRPEFSIVEEPLGKISGHDIELYLDVEIPYPSMLRRPSYPASLETRKDIEKHINELLEMDVIRKIGHNEIVEITTPVLINWHDGKFRLCGDFRALNNYTKADRYPIPRIPHALDKLAKAKYITKMDCMKGFHQNGVKPKSTKLLRIICHMGIYEYTRITFFIQNTQAHFQRMMDTIFKEEILEGWMVVYIDDIIIYSETSEDHMQYIDRVLISGISLAIDQTRVAAVFLKPVQKNIQEMKSFLGFASYYRNQIRNFAHITSSLYRLCSKDVVFEITKERRDAYERIKHEFKNSPVLNLPEFELTFMLYIDAALSQGLGEALHQRQIVGGEPREGVIS</sequence>
<dbReference type="OrthoDB" id="5599163at2759"/>
<organism evidence="3 4">
    <name type="scientific">Austropuccinia psidii MF-1</name>
    <dbReference type="NCBI Taxonomy" id="1389203"/>
    <lineage>
        <taxon>Eukaryota</taxon>
        <taxon>Fungi</taxon>
        <taxon>Dikarya</taxon>
        <taxon>Basidiomycota</taxon>
        <taxon>Pucciniomycotina</taxon>
        <taxon>Pucciniomycetes</taxon>
        <taxon>Pucciniales</taxon>
        <taxon>Sphaerophragmiaceae</taxon>
        <taxon>Austropuccinia</taxon>
    </lineage>
</organism>
<dbReference type="Pfam" id="PF00078">
    <property type="entry name" value="RVT_1"/>
    <property type="match status" value="1"/>
</dbReference>
<dbReference type="InterPro" id="IPR043502">
    <property type="entry name" value="DNA/RNA_pol_sf"/>
</dbReference>
<dbReference type="EMBL" id="AVOT02011322">
    <property type="protein sequence ID" value="MBW0491913.1"/>
    <property type="molecule type" value="Genomic_DNA"/>
</dbReference>
<proteinExistence type="predicted"/>
<dbReference type="InterPro" id="IPR000477">
    <property type="entry name" value="RT_dom"/>
</dbReference>
<dbReference type="SUPFAM" id="SSF56672">
    <property type="entry name" value="DNA/RNA polymerases"/>
    <property type="match status" value="1"/>
</dbReference>
<evidence type="ECO:0000313" key="3">
    <source>
        <dbReference type="EMBL" id="MBW0491913.1"/>
    </source>
</evidence>
<evidence type="ECO:0000259" key="2">
    <source>
        <dbReference type="Pfam" id="PF00078"/>
    </source>
</evidence>
<keyword evidence="4" id="KW-1185">Reference proteome</keyword>
<feature type="region of interest" description="Disordered" evidence="1">
    <location>
        <begin position="38"/>
        <end position="64"/>
    </location>
</feature>
<dbReference type="InterPro" id="IPR043128">
    <property type="entry name" value="Rev_trsase/Diguanyl_cyclase"/>
</dbReference>
<evidence type="ECO:0000256" key="1">
    <source>
        <dbReference type="SAM" id="MobiDB-lite"/>
    </source>
</evidence>
<dbReference type="Gene3D" id="3.30.70.270">
    <property type="match status" value="2"/>
</dbReference>
<comment type="caution">
    <text evidence="3">The sequence shown here is derived from an EMBL/GenBank/DDBJ whole genome shotgun (WGS) entry which is preliminary data.</text>
</comment>
<dbReference type="AlphaFoldDB" id="A0A9Q3CXV3"/>
<dbReference type="CDD" id="cd01647">
    <property type="entry name" value="RT_LTR"/>
    <property type="match status" value="1"/>
</dbReference>